<dbReference type="Gene3D" id="1.10.1740.10">
    <property type="match status" value="1"/>
</dbReference>
<organism evidence="7 8">
    <name type="scientific">Parabacteroides hominis</name>
    <dbReference type="NCBI Taxonomy" id="2763057"/>
    <lineage>
        <taxon>Bacteria</taxon>
        <taxon>Pseudomonadati</taxon>
        <taxon>Bacteroidota</taxon>
        <taxon>Bacteroidia</taxon>
        <taxon>Bacteroidales</taxon>
        <taxon>Tannerellaceae</taxon>
        <taxon>Parabacteroides</taxon>
    </lineage>
</organism>
<evidence type="ECO:0000313" key="8">
    <source>
        <dbReference type="Proteomes" id="UP000651475"/>
    </source>
</evidence>
<comment type="similarity">
    <text evidence="1">Belongs to the sigma-70 factor family. ECF subfamily.</text>
</comment>
<dbReference type="InterPro" id="IPR013249">
    <property type="entry name" value="RNA_pol_sigma70_r4_t2"/>
</dbReference>
<evidence type="ECO:0000259" key="5">
    <source>
        <dbReference type="Pfam" id="PF04542"/>
    </source>
</evidence>
<dbReference type="Proteomes" id="UP000651475">
    <property type="component" value="Unassembled WGS sequence"/>
</dbReference>
<dbReference type="InterPro" id="IPR013325">
    <property type="entry name" value="RNA_pol_sigma_r2"/>
</dbReference>
<evidence type="ECO:0000256" key="1">
    <source>
        <dbReference type="ARBA" id="ARBA00010641"/>
    </source>
</evidence>
<feature type="domain" description="RNA polymerase sigma-70 region 2" evidence="5">
    <location>
        <begin position="12"/>
        <end position="75"/>
    </location>
</feature>
<dbReference type="InterPro" id="IPR007627">
    <property type="entry name" value="RNA_pol_sigma70_r2"/>
</dbReference>
<dbReference type="PANTHER" id="PTHR43133:SF46">
    <property type="entry name" value="RNA POLYMERASE SIGMA-70 FACTOR ECF SUBFAMILY"/>
    <property type="match status" value="1"/>
</dbReference>
<name>A0ABR7DQH5_9BACT</name>
<dbReference type="Pfam" id="PF08281">
    <property type="entry name" value="Sigma70_r4_2"/>
    <property type="match status" value="1"/>
</dbReference>
<protein>
    <submittedName>
        <fullName evidence="7">RNA polymerase sigma-70 factor</fullName>
    </submittedName>
</protein>
<dbReference type="InterPro" id="IPR039425">
    <property type="entry name" value="RNA_pol_sigma-70-like"/>
</dbReference>
<gene>
    <name evidence="7" type="ORF">H8S65_09805</name>
</gene>
<evidence type="ECO:0000256" key="3">
    <source>
        <dbReference type="ARBA" id="ARBA00023082"/>
    </source>
</evidence>
<dbReference type="Pfam" id="PF04542">
    <property type="entry name" value="Sigma70_r2"/>
    <property type="match status" value="1"/>
</dbReference>
<evidence type="ECO:0000256" key="4">
    <source>
        <dbReference type="ARBA" id="ARBA00023163"/>
    </source>
</evidence>
<dbReference type="NCBIfam" id="TIGR02985">
    <property type="entry name" value="Sig70_bacteroi1"/>
    <property type="match status" value="1"/>
</dbReference>
<keyword evidence="2" id="KW-0805">Transcription regulation</keyword>
<dbReference type="InterPro" id="IPR036388">
    <property type="entry name" value="WH-like_DNA-bd_sf"/>
</dbReference>
<comment type="caution">
    <text evidence="7">The sequence shown here is derived from an EMBL/GenBank/DDBJ whole genome shotgun (WGS) entry which is preliminary data.</text>
</comment>
<dbReference type="NCBIfam" id="TIGR02937">
    <property type="entry name" value="sigma70-ECF"/>
    <property type="match status" value="1"/>
</dbReference>
<evidence type="ECO:0000259" key="6">
    <source>
        <dbReference type="Pfam" id="PF08281"/>
    </source>
</evidence>
<keyword evidence="8" id="KW-1185">Reference proteome</keyword>
<proteinExistence type="inferred from homology"/>
<dbReference type="InterPro" id="IPR013324">
    <property type="entry name" value="RNA_pol_sigma_r3/r4-like"/>
</dbReference>
<keyword evidence="4" id="KW-0804">Transcription</keyword>
<dbReference type="RefSeq" id="WP_186929814.1">
    <property type="nucleotide sequence ID" value="NZ_JACOOJ010000014.1"/>
</dbReference>
<dbReference type="CDD" id="cd06171">
    <property type="entry name" value="Sigma70_r4"/>
    <property type="match status" value="1"/>
</dbReference>
<evidence type="ECO:0000256" key="2">
    <source>
        <dbReference type="ARBA" id="ARBA00023015"/>
    </source>
</evidence>
<dbReference type="InterPro" id="IPR014327">
    <property type="entry name" value="RNA_pol_sigma70_bacteroid"/>
</dbReference>
<dbReference type="SUPFAM" id="SSF88659">
    <property type="entry name" value="Sigma3 and sigma4 domains of RNA polymerase sigma factors"/>
    <property type="match status" value="1"/>
</dbReference>
<dbReference type="InterPro" id="IPR014284">
    <property type="entry name" value="RNA_pol_sigma-70_dom"/>
</dbReference>
<feature type="domain" description="RNA polymerase sigma factor 70 region 4 type 2" evidence="6">
    <location>
        <begin position="117"/>
        <end position="166"/>
    </location>
</feature>
<accession>A0ABR7DQH5</accession>
<reference evidence="7 8" key="1">
    <citation type="submission" date="2020-08" db="EMBL/GenBank/DDBJ databases">
        <title>Genome public.</title>
        <authorList>
            <person name="Liu C."/>
            <person name="Sun Q."/>
        </authorList>
    </citation>
    <scope>NUCLEOTIDE SEQUENCE [LARGE SCALE GENOMIC DNA]</scope>
    <source>
        <strain evidence="7 8">NSJ-79</strain>
    </source>
</reference>
<dbReference type="PANTHER" id="PTHR43133">
    <property type="entry name" value="RNA POLYMERASE ECF-TYPE SIGMA FACTO"/>
    <property type="match status" value="1"/>
</dbReference>
<keyword evidence="3" id="KW-0731">Sigma factor</keyword>
<dbReference type="SUPFAM" id="SSF88946">
    <property type="entry name" value="Sigma2 domain of RNA polymerase sigma factors"/>
    <property type="match status" value="1"/>
</dbReference>
<sequence>MSHREIHSFNTLYTRYYRKAFLFTKSFVHDESVAEDIVSDALIKLWESLKEKETDYTDALLLTILKNKSLDHLKHEAIKAEAIHSMSNMSQRELEIRISTLQACDPEEIFSEEVKKIIADTLATLPEQTRHIFIMSRFQNRSNKEIAAQLGISVKGVEYHITKALKPLRLRLKDYLPVLSFLLLIE</sequence>
<evidence type="ECO:0000313" key="7">
    <source>
        <dbReference type="EMBL" id="MBC5633063.1"/>
    </source>
</evidence>
<dbReference type="Gene3D" id="1.10.10.10">
    <property type="entry name" value="Winged helix-like DNA-binding domain superfamily/Winged helix DNA-binding domain"/>
    <property type="match status" value="1"/>
</dbReference>
<dbReference type="EMBL" id="JACOOJ010000014">
    <property type="protein sequence ID" value="MBC5633063.1"/>
    <property type="molecule type" value="Genomic_DNA"/>
</dbReference>